<evidence type="ECO:0000256" key="2">
    <source>
        <dbReference type="ARBA" id="ARBA00023315"/>
    </source>
</evidence>
<comment type="similarity">
    <text evidence="3">Belongs to the acetyltransferase family. RimJ subfamily.</text>
</comment>
<keyword evidence="2" id="KW-0012">Acyltransferase</keyword>
<dbReference type="PANTHER" id="PTHR43792:SF8">
    <property type="entry name" value="[RIBOSOMAL PROTEIN US5]-ALANINE N-ACETYLTRANSFERASE"/>
    <property type="match status" value="1"/>
</dbReference>
<protein>
    <submittedName>
        <fullName evidence="5">RimJ/RimL family protein N-acetyltransferase</fullName>
    </submittedName>
</protein>
<dbReference type="RefSeq" id="WP_184790166.1">
    <property type="nucleotide sequence ID" value="NZ_BONT01000081.1"/>
</dbReference>
<feature type="domain" description="N-acetyltransferase" evidence="4">
    <location>
        <begin position="11"/>
        <end position="170"/>
    </location>
</feature>
<dbReference type="PANTHER" id="PTHR43792">
    <property type="entry name" value="GNAT FAMILY, PUTATIVE (AFU_ORTHOLOGUE AFUA_3G00765)-RELATED-RELATED"/>
    <property type="match status" value="1"/>
</dbReference>
<evidence type="ECO:0000256" key="1">
    <source>
        <dbReference type="ARBA" id="ARBA00022679"/>
    </source>
</evidence>
<proteinExistence type="inferred from homology"/>
<comment type="caution">
    <text evidence="5">The sequence shown here is derived from an EMBL/GenBank/DDBJ whole genome shotgun (WGS) entry which is preliminary data.</text>
</comment>
<accession>A0A841FUW4</accession>
<gene>
    <name evidence="5" type="ORF">HNR73_005218</name>
</gene>
<dbReference type="PROSITE" id="PS51186">
    <property type="entry name" value="GNAT"/>
    <property type="match status" value="1"/>
</dbReference>
<evidence type="ECO:0000259" key="4">
    <source>
        <dbReference type="PROSITE" id="PS51186"/>
    </source>
</evidence>
<dbReference type="Pfam" id="PF13302">
    <property type="entry name" value="Acetyltransf_3"/>
    <property type="match status" value="1"/>
</dbReference>
<dbReference type="EMBL" id="JACHGT010000012">
    <property type="protein sequence ID" value="MBB6037342.1"/>
    <property type="molecule type" value="Genomic_DNA"/>
</dbReference>
<dbReference type="InterPro" id="IPR016181">
    <property type="entry name" value="Acyl_CoA_acyltransferase"/>
</dbReference>
<dbReference type="GO" id="GO:0016747">
    <property type="term" value="F:acyltransferase activity, transferring groups other than amino-acyl groups"/>
    <property type="evidence" value="ECO:0007669"/>
    <property type="project" value="InterPro"/>
</dbReference>
<dbReference type="AlphaFoldDB" id="A0A841FUW4"/>
<name>A0A841FUW4_9ACTN</name>
<dbReference type="SUPFAM" id="SSF55729">
    <property type="entry name" value="Acyl-CoA N-acyltransferases (Nat)"/>
    <property type="match status" value="1"/>
</dbReference>
<organism evidence="5 6">
    <name type="scientific">Phytomonospora endophytica</name>
    <dbReference type="NCBI Taxonomy" id="714109"/>
    <lineage>
        <taxon>Bacteria</taxon>
        <taxon>Bacillati</taxon>
        <taxon>Actinomycetota</taxon>
        <taxon>Actinomycetes</taxon>
        <taxon>Micromonosporales</taxon>
        <taxon>Micromonosporaceae</taxon>
        <taxon>Phytomonospora</taxon>
    </lineage>
</organism>
<dbReference type="InterPro" id="IPR000182">
    <property type="entry name" value="GNAT_dom"/>
</dbReference>
<keyword evidence="1 5" id="KW-0808">Transferase</keyword>
<reference evidence="5 6" key="1">
    <citation type="submission" date="2020-08" db="EMBL/GenBank/DDBJ databases">
        <title>Genomic Encyclopedia of Type Strains, Phase IV (KMG-IV): sequencing the most valuable type-strain genomes for metagenomic binning, comparative biology and taxonomic classification.</title>
        <authorList>
            <person name="Goeker M."/>
        </authorList>
    </citation>
    <scope>NUCLEOTIDE SEQUENCE [LARGE SCALE GENOMIC DNA]</scope>
    <source>
        <strain evidence="5 6">YIM 65646</strain>
    </source>
</reference>
<sequence length="182" mass="20294">MHPVELKGPRVSWRELAVADAQDMHDLMSDPQVFRYMSDTEVPEVAAYEAFLIEYCATITEPERIRYKLALTLDGELIGSGGVDLSPSGRKSEIGYMLASRHWGKGLATEAAALLVDFCLDTLGTHRVWATTDVTNHASRRVLAKVGLREEGVMRGYSFKDDVWHDSVMHGMVATDERPLRG</sequence>
<dbReference type="Proteomes" id="UP000548476">
    <property type="component" value="Unassembled WGS sequence"/>
</dbReference>
<dbReference type="Gene3D" id="3.40.630.30">
    <property type="match status" value="1"/>
</dbReference>
<dbReference type="InterPro" id="IPR051531">
    <property type="entry name" value="N-acetyltransferase"/>
</dbReference>
<evidence type="ECO:0000313" key="6">
    <source>
        <dbReference type="Proteomes" id="UP000548476"/>
    </source>
</evidence>
<evidence type="ECO:0000256" key="3">
    <source>
        <dbReference type="ARBA" id="ARBA00038502"/>
    </source>
</evidence>
<keyword evidence="6" id="KW-1185">Reference proteome</keyword>
<evidence type="ECO:0000313" key="5">
    <source>
        <dbReference type="EMBL" id="MBB6037342.1"/>
    </source>
</evidence>